<dbReference type="EMBL" id="CP000789">
    <property type="protein sequence ID" value="ABU70261.1"/>
    <property type="molecule type" value="Genomic_DNA"/>
</dbReference>
<dbReference type="Proteomes" id="UP000008152">
    <property type="component" value="Chromosome I"/>
</dbReference>
<sequence length="35" mass="4038">MVVAFTTEMGKRQQQLGNRGESETKRIKNSEKRKA</sequence>
<feature type="region of interest" description="Disordered" evidence="1">
    <location>
        <begin position="1"/>
        <end position="35"/>
    </location>
</feature>
<accession>A7MY56</accession>
<dbReference type="PATRIC" id="fig|338187.36.peg.1206"/>
<proteinExistence type="predicted"/>
<dbReference type="KEGG" id="vha:VIBHAR_01284"/>
<evidence type="ECO:0000256" key="1">
    <source>
        <dbReference type="SAM" id="MobiDB-lite"/>
    </source>
</evidence>
<dbReference type="AlphaFoldDB" id="A7MY56"/>
<evidence type="ECO:0000313" key="2">
    <source>
        <dbReference type="EMBL" id="ABU70261.1"/>
    </source>
</evidence>
<protein>
    <submittedName>
        <fullName evidence="2">Uncharacterized protein</fullName>
    </submittedName>
</protein>
<name>A7MY56_VIBC1</name>
<organism evidence="2 3">
    <name type="scientific">Vibrio campbellii (strain ATCC BAA-1116)</name>
    <dbReference type="NCBI Taxonomy" id="2902295"/>
    <lineage>
        <taxon>Bacteria</taxon>
        <taxon>Pseudomonadati</taxon>
        <taxon>Pseudomonadota</taxon>
        <taxon>Gammaproteobacteria</taxon>
        <taxon>Vibrionales</taxon>
        <taxon>Vibrionaceae</taxon>
        <taxon>Vibrio</taxon>
    </lineage>
</organism>
<gene>
    <name evidence="2" type="ordered locus">VIBHAR_01284</name>
</gene>
<feature type="compositionally biased region" description="Basic and acidic residues" evidence="1">
    <location>
        <begin position="20"/>
        <end position="35"/>
    </location>
</feature>
<reference evidence="2 3" key="1">
    <citation type="submission" date="2007-08" db="EMBL/GenBank/DDBJ databases">
        <authorList>
            <consortium name="The Vibrio harveyi Genome Sequencing Project"/>
            <person name="Bassler B."/>
            <person name="Clifton S.W."/>
            <person name="Fulton L."/>
            <person name="Delehaunty K."/>
            <person name="Fronick C."/>
            <person name="Harrison M."/>
            <person name="Markivic C."/>
            <person name="Fulton R."/>
            <person name="Tin-Wollam A.-M."/>
            <person name="Shah N."/>
            <person name="Pepin K."/>
            <person name="Nash W."/>
            <person name="Thiruvilangam P."/>
            <person name="Bhonagiri V."/>
            <person name="Waters C."/>
            <person name="Tu K.C."/>
            <person name="Irgon J."/>
            <person name="Wilson R.K."/>
        </authorList>
    </citation>
    <scope>NUCLEOTIDE SEQUENCE [LARGE SCALE GENOMIC DNA]</scope>
    <source>
        <strain evidence="3">ATCC BAA-1116 / BB120</strain>
    </source>
</reference>
<evidence type="ECO:0000313" key="3">
    <source>
        <dbReference type="Proteomes" id="UP000008152"/>
    </source>
</evidence>